<feature type="binding site" evidence="14">
    <location>
        <position position="150"/>
    </location>
    <ligand>
        <name>(2R)-3-phosphoglycerate</name>
        <dbReference type="ChEBI" id="CHEBI:58272"/>
    </ligand>
</feature>
<evidence type="ECO:0000256" key="6">
    <source>
        <dbReference type="ARBA" id="ARBA00016471"/>
    </source>
</evidence>
<gene>
    <name evidence="13" type="primary">pgk</name>
    <name evidence="17" type="ORF">E6C64_01685</name>
</gene>
<keyword evidence="12 13" id="KW-0324">Glycolysis</keyword>
<dbReference type="PANTHER" id="PTHR11406">
    <property type="entry name" value="PHOSPHOGLYCERATE KINASE"/>
    <property type="match status" value="1"/>
</dbReference>
<dbReference type="AlphaFoldDB" id="A0A4S4FS37"/>
<evidence type="ECO:0000256" key="12">
    <source>
        <dbReference type="ARBA" id="ARBA00023152"/>
    </source>
</evidence>
<feature type="binding site" evidence="13 15">
    <location>
        <begin position="353"/>
        <end position="356"/>
    </location>
    <ligand>
        <name>ATP</name>
        <dbReference type="ChEBI" id="CHEBI:30616"/>
    </ligand>
</feature>
<dbReference type="PROSITE" id="PS00111">
    <property type="entry name" value="PGLYCERATE_KINASE"/>
    <property type="match status" value="1"/>
</dbReference>
<dbReference type="PANTHER" id="PTHR11406:SF23">
    <property type="entry name" value="PHOSPHOGLYCERATE KINASE 1, CHLOROPLASTIC-RELATED"/>
    <property type="match status" value="1"/>
</dbReference>
<accession>A0A4S4FS37</accession>
<dbReference type="InterPro" id="IPR036043">
    <property type="entry name" value="Phosphoglycerate_kinase_sf"/>
</dbReference>
<reference evidence="17 18" key="1">
    <citation type="submission" date="2019-04" db="EMBL/GenBank/DDBJ databases">
        <authorList>
            <person name="Jiang L."/>
        </authorList>
    </citation>
    <scope>NUCLEOTIDE SEQUENCE [LARGE SCALE GENOMIC DNA]</scope>
    <source>
        <strain evidence="17 18">YIM 131853</strain>
    </source>
</reference>
<comment type="pathway">
    <text evidence="2 13">Carbohydrate degradation; glycolysis; pyruvate from D-glyceraldehyde 3-phosphate: step 2/5.</text>
</comment>
<evidence type="ECO:0000256" key="16">
    <source>
        <dbReference type="RuleBase" id="RU000532"/>
    </source>
</evidence>
<evidence type="ECO:0000256" key="8">
    <source>
        <dbReference type="ARBA" id="ARBA00022679"/>
    </source>
</evidence>
<keyword evidence="7 13" id="KW-0963">Cytoplasm</keyword>
<feature type="binding site" evidence="13 14">
    <location>
        <begin position="22"/>
        <end position="24"/>
    </location>
    <ligand>
        <name>substrate</name>
    </ligand>
</feature>
<dbReference type="InterPro" id="IPR015911">
    <property type="entry name" value="Phosphoglycerate_kinase_CS"/>
</dbReference>
<evidence type="ECO:0000256" key="1">
    <source>
        <dbReference type="ARBA" id="ARBA00000642"/>
    </source>
</evidence>
<feature type="binding site" evidence="13">
    <location>
        <position position="37"/>
    </location>
    <ligand>
        <name>substrate</name>
    </ligand>
</feature>
<evidence type="ECO:0000256" key="15">
    <source>
        <dbReference type="PIRSR" id="PIRSR000724-2"/>
    </source>
</evidence>
<keyword evidence="11 13" id="KW-0067">ATP-binding</keyword>
<comment type="subunit">
    <text evidence="4 13">Monomer.</text>
</comment>
<dbReference type="FunFam" id="3.40.50.1260:FF:000031">
    <property type="entry name" value="Phosphoglycerate kinase 1"/>
    <property type="match status" value="1"/>
</dbReference>
<dbReference type="OrthoDB" id="9808460at2"/>
<organism evidence="17 18">
    <name type="scientific">Naasia lichenicola</name>
    <dbReference type="NCBI Taxonomy" id="2565933"/>
    <lineage>
        <taxon>Bacteria</taxon>
        <taxon>Bacillati</taxon>
        <taxon>Actinomycetota</taxon>
        <taxon>Actinomycetes</taxon>
        <taxon>Micrococcales</taxon>
        <taxon>Microbacteriaceae</taxon>
        <taxon>Naasia</taxon>
    </lineage>
</organism>
<evidence type="ECO:0000313" key="18">
    <source>
        <dbReference type="Proteomes" id="UP000309133"/>
    </source>
</evidence>
<name>A0A4S4FS37_9MICO</name>
<dbReference type="Pfam" id="PF00162">
    <property type="entry name" value="PGK"/>
    <property type="match status" value="1"/>
</dbReference>
<keyword evidence="18" id="KW-1185">Reference proteome</keyword>
<dbReference type="InterPro" id="IPR001576">
    <property type="entry name" value="Phosphoglycerate_kinase"/>
</dbReference>
<dbReference type="SUPFAM" id="SSF53748">
    <property type="entry name" value="Phosphoglycerate kinase"/>
    <property type="match status" value="1"/>
</dbReference>
<proteinExistence type="inferred from homology"/>
<keyword evidence="10 13" id="KW-0418">Kinase</keyword>
<feature type="binding site" evidence="13 14">
    <location>
        <begin position="60"/>
        <end position="63"/>
    </location>
    <ligand>
        <name>substrate</name>
    </ligand>
</feature>
<dbReference type="GO" id="GO:0043531">
    <property type="term" value="F:ADP binding"/>
    <property type="evidence" value="ECO:0007669"/>
    <property type="project" value="TreeGrafter"/>
</dbReference>
<evidence type="ECO:0000256" key="13">
    <source>
        <dbReference type="HAMAP-Rule" id="MF_00145"/>
    </source>
</evidence>
<comment type="catalytic activity">
    <reaction evidence="1 13 16">
        <text>(2R)-3-phosphoglycerate + ATP = (2R)-3-phospho-glyceroyl phosphate + ADP</text>
        <dbReference type="Rhea" id="RHEA:14801"/>
        <dbReference type="ChEBI" id="CHEBI:30616"/>
        <dbReference type="ChEBI" id="CHEBI:57604"/>
        <dbReference type="ChEBI" id="CHEBI:58272"/>
        <dbReference type="ChEBI" id="CHEBI:456216"/>
        <dbReference type="EC" id="2.7.2.3"/>
    </reaction>
</comment>
<dbReference type="GO" id="GO:0005524">
    <property type="term" value="F:ATP binding"/>
    <property type="evidence" value="ECO:0007669"/>
    <property type="project" value="UniProtKB-KW"/>
</dbReference>
<evidence type="ECO:0000256" key="3">
    <source>
        <dbReference type="ARBA" id="ARBA00008982"/>
    </source>
</evidence>
<dbReference type="GO" id="GO:0005829">
    <property type="term" value="C:cytosol"/>
    <property type="evidence" value="ECO:0007669"/>
    <property type="project" value="TreeGrafter"/>
</dbReference>
<comment type="caution">
    <text evidence="17">The sequence shown here is derived from an EMBL/GenBank/DDBJ whole genome shotgun (WGS) entry which is preliminary data.</text>
</comment>
<dbReference type="GO" id="GO:0004618">
    <property type="term" value="F:phosphoglycerate kinase activity"/>
    <property type="evidence" value="ECO:0007669"/>
    <property type="project" value="UniProtKB-UniRule"/>
</dbReference>
<dbReference type="InterPro" id="IPR015824">
    <property type="entry name" value="Phosphoglycerate_kinase_N"/>
</dbReference>
<evidence type="ECO:0000256" key="5">
    <source>
        <dbReference type="ARBA" id="ARBA00013061"/>
    </source>
</evidence>
<keyword evidence="8 13" id="KW-0808">Transferase</keyword>
<keyword evidence="9 13" id="KW-0547">Nucleotide-binding</keyword>
<dbReference type="UniPathway" id="UPA00109">
    <property type="reaction ID" value="UER00185"/>
</dbReference>
<dbReference type="GO" id="GO:0006094">
    <property type="term" value="P:gluconeogenesis"/>
    <property type="evidence" value="ECO:0007669"/>
    <property type="project" value="TreeGrafter"/>
</dbReference>
<dbReference type="HAMAP" id="MF_00145">
    <property type="entry name" value="Phosphoglyc_kinase"/>
    <property type="match status" value="1"/>
</dbReference>
<dbReference type="Proteomes" id="UP000309133">
    <property type="component" value="Unassembled WGS sequence"/>
</dbReference>
<dbReference type="Gene3D" id="3.40.50.1260">
    <property type="entry name" value="Phosphoglycerate kinase, N-terminal domain"/>
    <property type="match status" value="2"/>
</dbReference>
<evidence type="ECO:0000256" key="14">
    <source>
        <dbReference type="PIRSR" id="PIRSR000724-1"/>
    </source>
</evidence>
<dbReference type="FunFam" id="3.40.50.1260:FF:000006">
    <property type="entry name" value="Phosphoglycerate kinase"/>
    <property type="match status" value="1"/>
</dbReference>
<evidence type="ECO:0000256" key="11">
    <source>
        <dbReference type="ARBA" id="ARBA00022840"/>
    </source>
</evidence>
<sequence>MALRTLDSLGSLEGKRVVVRCDLNVPLEDGQITDDGRIKASLPTLNALLEAGATVTVISHLGRPDGEPNPKYSLAPVAQRLSELLGLPVDFAEGPPADAAAPSGKVTLLENLRFDPRETSKDAGERAAFAAELAAFGDAFVSDGFGVVHRKQASVYELAEALPSAAGTLIATELEVLDRLTENPEKPYAVVLGGSKVSDKLGVIDHLLPRVQSILVGGGMLFTFLAAQGYPVGKSLLEKDQLDTVTEYVARAKELGVDLVIPTDVVVASGFSADAEHEVRAVDDIEGSAFGADGIGLDIGPDTAAAFAKVIAGSKTVFWNGPMGVFEFEAFSGGTKTVAEALTKVDGLSVVGGGDSAAAVRALGFSDDQFGHISTGGGASLEFLEGKQLPGLEVLGWHAP</sequence>
<feature type="binding site" evidence="14">
    <location>
        <position position="37"/>
    </location>
    <ligand>
        <name>(2R)-3-phosphoglycerate</name>
        <dbReference type="ChEBI" id="CHEBI:58272"/>
    </ligand>
</feature>
<evidence type="ECO:0000256" key="7">
    <source>
        <dbReference type="ARBA" id="ARBA00022490"/>
    </source>
</evidence>
<feature type="binding site" evidence="13">
    <location>
        <position position="113"/>
    </location>
    <ligand>
        <name>substrate</name>
    </ligand>
</feature>
<feature type="binding site" evidence="13">
    <location>
        <position position="296"/>
    </location>
    <ligand>
        <name>ATP</name>
        <dbReference type="ChEBI" id="CHEBI:30616"/>
    </ligand>
</feature>
<dbReference type="PRINTS" id="PR00477">
    <property type="entry name" value="PHGLYCKINASE"/>
</dbReference>
<evidence type="ECO:0000256" key="4">
    <source>
        <dbReference type="ARBA" id="ARBA00011245"/>
    </source>
</evidence>
<evidence type="ECO:0000256" key="2">
    <source>
        <dbReference type="ARBA" id="ARBA00004838"/>
    </source>
</evidence>
<protein>
    <recommendedName>
        <fullName evidence="6 13">Phosphoglycerate kinase</fullName>
        <ecNumber evidence="5 13">2.7.2.3</ecNumber>
    </recommendedName>
</protein>
<evidence type="ECO:0000256" key="10">
    <source>
        <dbReference type="ARBA" id="ARBA00022777"/>
    </source>
</evidence>
<dbReference type="PIRSF" id="PIRSF000724">
    <property type="entry name" value="Pgk"/>
    <property type="match status" value="1"/>
</dbReference>
<feature type="binding site" evidence="14">
    <location>
        <position position="113"/>
    </location>
    <ligand>
        <name>(2R)-3-phosphoglycerate</name>
        <dbReference type="ChEBI" id="CHEBI:58272"/>
    </ligand>
</feature>
<evidence type="ECO:0000256" key="9">
    <source>
        <dbReference type="ARBA" id="ARBA00022741"/>
    </source>
</evidence>
<dbReference type="GO" id="GO:0006096">
    <property type="term" value="P:glycolytic process"/>
    <property type="evidence" value="ECO:0007669"/>
    <property type="project" value="UniProtKB-UniRule"/>
</dbReference>
<evidence type="ECO:0000313" key="17">
    <source>
        <dbReference type="EMBL" id="THG33098.1"/>
    </source>
</evidence>
<comment type="similarity">
    <text evidence="3 13 16">Belongs to the phosphoglycerate kinase family.</text>
</comment>
<feature type="binding site" evidence="13 15">
    <location>
        <position position="327"/>
    </location>
    <ligand>
        <name>ATP</name>
        <dbReference type="ChEBI" id="CHEBI:30616"/>
    </ligand>
</feature>
<comment type="subcellular location">
    <subcellularLocation>
        <location evidence="13">Cytoplasm</location>
    </subcellularLocation>
</comment>
<dbReference type="RefSeq" id="WP_136425879.1">
    <property type="nucleotide sequence ID" value="NZ_SSSM01000001.1"/>
</dbReference>
<dbReference type="EC" id="2.7.2.3" evidence="5 13"/>
<dbReference type="EMBL" id="SSSM01000001">
    <property type="protein sequence ID" value="THG33098.1"/>
    <property type="molecule type" value="Genomic_DNA"/>
</dbReference>
<feature type="binding site" evidence="13 15">
    <location>
        <position position="200"/>
    </location>
    <ligand>
        <name>ATP</name>
        <dbReference type="ChEBI" id="CHEBI:30616"/>
    </ligand>
</feature>
<feature type="binding site" evidence="13">
    <location>
        <position position="150"/>
    </location>
    <ligand>
        <name>substrate</name>
    </ligand>
</feature>